<keyword evidence="1" id="KW-0645">Protease</keyword>
<evidence type="ECO:0000256" key="5">
    <source>
        <dbReference type="ARBA" id="ARBA00022842"/>
    </source>
</evidence>
<dbReference type="InterPro" id="IPR001584">
    <property type="entry name" value="Integrase_cat-core"/>
</dbReference>
<dbReference type="PROSITE" id="PS50994">
    <property type="entry name" value="INTEGRASE"/>
    <property type="match status" value="1"/>
</dbReference>
<name>A0AAQ3U2I2_PASNO</name>
<protein>
    <recommendedName>
        <fullName evidence="11">Integrase catalytic domain-containing protein</fullName>
    </recommendedName>
</protein>
<dbReference type="AlphaFoldDB" id="A0AAQ3U2I2"/>
<evidence type="ECO:0000259" key="11">
    <source>
        <dbReference type="PROSITE" id="PS50994"/>
    </source>
</evidence>
<keyword evidence="7" id="KW-0695">RNA-directed DNA polymerase</keyword>
<keyword evidence="6" id="KW-0229">DNA integration</keyword>
<accession>A0AAQ3U2I2</accession>
<evidence type="ECO:0000256" key="7">
    <source>
        <dbReference type="ARBA" id="ARBA00022918"/>
    </source>
</evidence>
<dbReference type="Pfam" id="PF24626">
    <property type="entry name" value="SH3_Tf2-1"/>
    <property type="match status" value="1"/>
</dbReference>
<evidence type="ECO:0000256" key="3">
    <source>
        <dbReference type="ARBA" id="ARBA00022750"/>
    </source>
</evidence>
<evidence type="ECO:0000256" key="2">
    <source>
        <dbReference type="ARBA" id="ARBA00022723"/>
    </source>
</evidence>
<dbReference type="Proteomes" id="UP001341281">
    <property type="component" value="Chromosome 07"/>
</dbReference>
<evidence type="ECO:0000256" key="6">
    <source>
        <dbReference type="ARBA" id="ARBA00022908"/>
    </source>
</evidence>
<dbReference type="GO" id="GO:0015074">
    <property type="term" value="P:DNA integration"/>
    <property type="evidence" value="ECO:0007669"/>
    <property type="project" value="UniProtKB-KW"/>
</dbReference>
<keyword evidence="2" id="KW-0479">Metal-binding</keyword>
<keyword evidence="8" id="KW-0548">Nucleotidyltransferase</keyword>
<dbReference type="GO" id="GO:0006310">
    <property type="term" value="P:DNA recombination"/>
    <property type="evidence" value="ECO:0007669"/>
    <property type="project" value="UniProtKB-KW"/>
</dbReference>
<keyword evidence="13" id="KW-1185">Reference proteome</keyword>
<evidence type="ECO:0000256" key="10">
    <source>
        <dbReference type="ARBA" id="ARBA00023172"/>
    </source>
</evidence>
<proteinExistence type="predicted"/>
<dbReference type="InterPro" id="IPR012337">
    <property type="entry name" value="RNaseH-like_sf"/>
</dbReference>
<dbReference type="GO" id="GO:0004190">
    <property type="term" value="F:aspartic-type endopeptidase activity"/>
    <property type="evidence" value="ECO:0007669"/>
    <property type="project" value="UniProtKB-KW"/>
</dbReference>
<evidence type="ECO:0000256" key="9">
    <source>
        <dbReference type="ARBA" id="ARBA00023125"/>
    </source>
</evidence>
<evidence type="ECO:0000313" key="13">
    <source>
        <dbReference type="Proteomes" id="UP001341281"/>
    </source>
</evidence>
<dbReference type="GO" id="GO:0006508">
    <property type="term" value="P:proteolysis"/>
    <property type="evidence" value="ECO:0007669"/>
    <property type="project" value="UniProtKB-KW"/>
</dbReference>
<keyword evidence="8" id="KW-0808">Transferase</keyword>
<dbReference type="InterPro" id="IPR056924">
    <property type="entry name" value="SH3_Tf2-1"/>
</dbReference>
<keyword evidence="4" id="KW-0378">Hydrolase</keyword>
<dbReference type="Gene3D" id="3.30.420.10">
    <property type="entry name" value="Ribonuclease H-like superfamily/Ribonuclease H"/>
    <property type="match status" value="1"/>
</dbReference>
<dbReference type="GO" id="GO:0003964">
    <property type="term" value="F:RNA-directed DNA polymerase activity"/>
    <property type="evidence" value="ECO:0007669"/>
    <property type="project" value="UniProtKB-KW"/>
</dbReference>
<evidence type="ECO:0000256" key="4">
    <source>
        <dbReference type="ARBA" id="ARBA00022801"/>
    </source>
</evidence>
<dbReference type="InterPro" id="IPR036397">
    <property type="entry name" value="RNaseH_sf"/>
</dbReference>
<dbReference type="InterPro" id="IPR050951">
    <property type="entry name" value="Retrovirus_Pol_polyprotein"/>
</dbReference>
<dbReference type="EMBL" id="CP144751">
    <property type="protein sequence ID" value="WVZ83779.1"/>
    <property type="molecule type" value="Genomic_DNA"/>
</dbReference>
<dbReference type="PANTHER" id="PTHR37984">
    <property type="entry name" value="PROTEIN CBG26694"/>
    <property type="match status" value="1"/>
</dbReference>
<dbReference type="InterPro" id="IPR041588">
    <property type="entry name" value="Integrase_H2C2"/>
</dbReference>
<feature type="domain" description="Integrase catalytic" evidence="11">
    <location>
        <begin position="182"/>
        <end position="346"/>
    </location>
</feature>
<keyword evidence="9" id="KW-0238">DNA-binding</keyword>
<keyword evidence="10" id="KW-0233">DNA recombination</keyword>
<dbReference type="PANTHER" id="PTHR37984:SF15">
    <property type="entry name" value="INTEGRASE CATALYTIC DOMAIN-CONTAINING PROTEIN"/>
    <property type="match status" value="1"/>
</dbReference>
<dbReference type="GO" id="GO:0046872">
    <property type="term" value="F:metal ion binding"/>
    <property type="evidence" value="ECO:0007669"/>
    <property type="project" value="UniProtKB-KW"/>
</dbReference>
<gene>
    <name evidence="12" type="ORF">U9M48_030884</name>
</gene>
<reference evidence="12 13" key="1">
    <citation type="submission" date="2024-02" db="EMBL/GenBank/DDBJ databases">
        <title>High-quality chromosome-scale genome assembly of Pensacola bahiagrass (Paspalum notatum Flugge var. saurae).</title>
        <authorList>
            <person name="Vega J.M."/>
            <person name="Podio M."/>
            <person name="Orjuela J."/>
            <person name="Siena L.A."/>
            <person name="Pessino S.C."/>
            <person name="Combes M.C."/>
            <person name="Mariac C."/>
            <person name="Albertini E."/>
            <person name="Pupilli F."/>
            <person name="Ortiz J.P.A."/>
            <person name="Leblanc O."/>
        </authorList>
    </citation>
    <scope>NUCLEOTIDE SEQUENCE [LARGE SCALE GENOMIC DNA]</scope>
    <source>
        <strain evidence="12">R1</strain>
        <tissue evidence="12">Leaf</tissue>
    </source>
</reference>
<evidence type="ECO:0000256" key="1">
    <source>
        <dbReference type="ARBA" id="ARBA00022670"/>
    </source>
</evidence>
<keyword evidence="5" id="KW-0460">Magnesium</keyword>
<organism evidence="12 13">
    <name type="scientific">Paspalum notatum var. saurae</name>
    <dbReference type="NCBI Taxonomy" id="547442"/>
    <lineage>
        <taxon>Eukaryota</taxon>
        <taxon>Viridiplantae</taxon>
        <taxon>Streptophyta</taxon>
        <taxon>Embryophyta</taxon>
        <taxon>Tracheophyta</taxon>
        <taxon>Spermatophyta</taxon>
        <taxon>Magnoliopsida</taxon>
        <taxon>Liliopsida</taxon>
        <taxon>Poales</taxon>
        <taxon>Poaceae</taxon>
        <taxon>PACMAD clade</taxon>
        <taxon>Panicoideae</taxon>
        <taxon>Andropogonodae</taxon>
        <taxon>Paspaleae</taxon>
        <taxon>Paspalinae</taxon>
        <taxon>Paspalum</taxon>
    </lineage>
</organism>
<dbReference type="GO" id="GO:0003887">
    <property type="term" value="F:DNA-directed DNA polymerase activity"/>
    <property type="evidence" value="ECO:0007669"/>
    <property type="project" value="UniProtKB-KW"/>
</dbReference>
<evidence type="ECO:0000313" key="12">
    <source>
        <dbReference type="EMBL" id="WVZ83779.1"/>
    </source>
</evidence>
<sequence>MGVDHWRSYLQPGEFVILTDYRSLANLDDQRLHTYCQQKALTKLLGLRYKIAYKKGSTNNAADSLSRLAHPSTADYEENMLAQEMLSGLTIASPQGLYTLHQGIIKYKGRIWLSHSSTLQQKVMSALHSSLIGGHSGFLVTYTRIKRYFYWNHMKRDIQQFVAACAICQQVKTERVPYLGLLQPLPIPDQAWQVVTLDFIEGLPVSSHFNCILVVVDKFSKYAHFIALAHPFTALKVAKVFMDNIYRLHGMPMALVSDRDRIFTSQLWQELFKLSGTELRMSSAYHPQSDGQTERVNQSVEAYLRCFSHAYPSQWSHWLPLAEFWYNTNVHSVLDKTPFESSVAPRSHHKLAFRYFGPYRILRKIGSVAYKLQLQDTTYVHPIFHVSLLKKAVSSVTPGMSPLPLTDVELQYLNLYWIGVSVSKEIALLIKCWSSGKVFHQNWQHGRMLITLNSRLED</sequence>
<keyword evidence="8" id="KW-0239">DNA-directed DNA polymerase</keyword>
<keyword evidence="3" id="KW-0064">Aspartyl protease</keyword>
<dbReference type="GO" id="GO:0003677">
    <property type="term" value="F:DNA binding"/>
    <property type="evidence" value="ECO:0007669"/>
    <property type="project" value="UniProtKB-KW"/>
</dbReference>
<dbReference type="SUPFAM" id="SSF53098">
    <property type="entry name" value="Ribonuclease H-like"/>
    <property type="match status" value="1"/>
</dbReference>
<evidence type="ECO:0000256" key="8">
    <source>
        <dbReference type="ARBA" id="ARBA00022932"/>
    </source>
</evidence>
<dbReference type="Gene3D" id="1.10.340.70">
    <property type="match status" value="1"/>
</dbReference>
<dbReference type="Pfam" id="PF00665">
    <property type="entry name" value="rve"/>
    <property type="match status" value="1"/>
</dbReference>
<dbReference type="Pfam" id="PF17921">
    <property type="entry name" value="Integrase_H2C2"/>
    <property type="match status" value="1"/>
</dbReference>